<evidence type="ECO:0000259" key="3">
    <source>
        <dbReference type="SMART" id="SM00322"/>
    </source>
</evidence>
<evidence type="ECO:0000313" key="5">
    <source>
        <dbReference type="Proteomes" id="UP001292079"/>
    </source>
</evidence>
<sequence>MSLLKQNRILNDIVLAEYFNHFNNLNLKNNILPSNSINHSNTIIKRVTLKIDVSHTYHSHIIGRYGWNIQTIMMITQCHIHFPDSNLNHSLLKSNQVSISGQLNNVEKARKIIRSLLPVTLIFDVNLLQGEWLENFNFTNLCQYYEVNLTIRNKLKKLVKSVVIRTIEKNIRSLYIVWELIQELLLQYTKTCEINSRSWSNSLIYPPEKLWSGDIIQSNQQSTGIQSILNKKKKCGDKESYNKEDLGDEPDKEQVIMKSTFSSIASSHSSSSSIFHYDQFIKMNILNRNNSSNLYLIGNESNAKHSLSLEHKTIWKECKNFEESVNVHTGENCATMDNAYLLTNSKIHSKRLGYYNSM</sequence>
<dbReference type="GO" id="GO:0003723">
    <property type="term" value="F:RNA binding"/>
    <property type="evidence" value="ECO:0007669"/>
    <property type="project" value="UniProtKB-UniRule"/>
</dbReference>
<dbReference type="GO" id="GO:0005737">
    <property type="term" value="C:cytoplasm"/>
    <property type="evidence" value="ECO:0007669"/>
    <property type="project" value="TreeGrafter"/>
</dbReference>
<dbReference type="PANTHER" id="PTHR10627">
    <property type="entry name" value="SCP160"/>
    <property type="match status" value="1"/>
</dbReference>
<dbReference type="Pfam" id="PF22985">
    <property type="entry name" value="KH_BICC1"/>
    <property type="match status" value="1"/>
</dbReference>
<accession>A0AAE1ZKX1</accession>
<evidence type="ECO:0000313" key="4">
    <source>
        <dbReference type="EMBL" id="KAK4475324.1"/>
    </source>
</evidence>
<reference evidence="4" key="1">
    <citation type="submission" date="2022-04" db="EMBL/GenBank/DDBJ databases">
        <authorList>
            <person name="Xu L."/>
            <person name="Lv Z."/>
        </authorList>
    </citation>
    <scope>NUCLEOTIDE SEQUENCE</scope>
    <source>
        <strain evidence="4">LV_2022a</strain>
    </source>
</reference>
<reference evidence="4" key="2">
    <citation type="journal article" date="2023" name="Infect Dis Poverty">
        <title>Chromosome-scale genome of the human blood fluke Schistosoma mekongi and its implications for public health.</title>
        <authorList>
            <person name="Zhou M."/>
            <person name="Xu L."/>
            <person name="Xu D."/>
            <person name="Chen W."/>
            <person name="Khan J."/>
            <person name="Hu Y."/>
            <person name="Huang H."/>
            <person name="Wei H."/>
            <person name="Zhang Y."/>
            <person name="Chusongsang P."/>
            <person name="Tanasarnprasert K."/>
            <person name="Hu X."/>
            <person name="Limpanont Y."/>
            <person name="Lv Z."/>
        </authorList>
    </citation>
    <scope>NUCLEOTIDE SEQUENCE</scope>
    <source>
        <strain evidence="4">LV_2022a</strain>
    </source>
</reference>
<name>A0AAE1ZKX1_SCHME</name>
<organism evidence="4 5">
    <name type="scientific">Schistosoma mekongi</name>
    <name type="common">Parasitic worm</name>
    <dbReference type="NCBI Taxonomy" id="38744"/>
    <lineage>
        <taxon>Eukaryota</taxon>
        <taxon>Metazoa</taxon>
        <taxon>Spiralia</taxon>
        <taxon>Lophotrochozoa</taxon>
        <taxon>Platyhelminthes</taxon>
        <taxon>Trematoda</taxon>
        <taxon>Digenea</taxon>
        <taxon>Strigeidida</taxon>
        <taxon>Schistosomatoidea</taxon>
        <taxon>Schistosomatidae</taxon>
        <taxon>Schistosoma</taxon>
    </lineage>
</organism>
<dbReference type="PANTHER" id="PTHR10627:SF69">
    <property type="entry name" value="PROTEIN BICAUDAL C"/>
    <property type="match status" value="1"/>
</dbReference>
<dbReference type="Pfam" id="PF00013">
    <property type="entry name" value="KH_1"/>
    <property type="match status" value="1"/>
</dbReference>
<gene>
    <name evidence="4" type="ORF">MN116_002390</name>
</gene>
<dbReference type="AlphaFoldDB" id="A0AAE1ZKX1"/>
<dbReference type="SMART" id="SM00322">
    <property type="entry name" value="KH"/>
    <property type="match status" value="1"/>
</dbReference>
<dbReference type="SUPFAM" id="SSF54791">
    <property type="entry name" value="Eukaryotic type KH-domain (KH-domain type I)"/>
    <property type="match status" value="1"/>
</dbReference>
<dbReference type="PROSITE" id="PS50084">
    <property type="entry name" value="KH_TYPE_1"/>
    <property type="match status" value="1"/>
</dbReference>
<proteinExistence type="predicted"/>
<evidence type="ECO:0000256" key="1">
    <source>
        <dbReference type="ARBA" id="ARBA00022737"/>
    </source>
</evidence>
<keyword evidence="5" id="KW-1185">Reference proteome</keyword>
<keyword evidence="1" id="KW-0677">Repeat</keyword>
<dbReference type="InterPro" id="IPR036612">
    <property type="entry name" value="KH_dom_type_1_sf"/>
</dbReference>
<keyword evidence="2" id="KW-0694">RNA-binding</keyword>
<dbReference type="EMBL" id="JALJAT010000001">
    <property type="protein sequence ID" value="KAK4475324.1"/>
    <property type="molecule type" value="Genomic_DNA"/>
</dbReference>
<comment type="caution">
    <text evidence="4">The sequence shown here is derived from an EMBL/GenBank/DDBJ whole genome shotgun (WGS) entry which is preliminary data.</text>
</comment>
<dbReference type="InterPro" id="IPR004087">
    <property type="entry name" value="KH_dom"/>
</dbReference>
<evidence type="ECO:0000256" key="2">
    <source>
        <dbReference type="PROSITE-ProRule" id="PRU00117"/>
    </source>
</evidence>
<dbReference type="InterPro" id="IPR004088">
    <property type="entry name" value="KH_dom_type_1"/>
</dbReference>
<feature type="domain" description="K Homology" evidence="3">
    <location>
        <begin position="45"/>
        <end position="118"/>
    </location>
</feature>
<protein>
    <recommendedName>
        <fullName evidence="3">K Homology domain-containing protein</fullName>
    </recommendedName>
</protein>
<dbReference type="InterPro" id="IPR054727">
    <property type="entry name" value="BICC1_KH"/>
</dbReference>
<dbReference type="Proteomes" id="UP001292079">
    <property type="component" value="Unassembled WGS sequence"/>
</dbReference>
<dbReference type="Gene3D" id="3.30.310.270">
    <property type="match status" value="1"/>
</dbReference>